<gene>
    <name evidence="2" type="ORF">PAL_GLEAN10009430</name>
</gene>
<dbReference type="PANTHER" id="PTHR35668:SF1">
    <property type="entry name" value="PROTEIN SHORTAGE IN CHIASMATA 1 ORTHOLOG"/>
    <property type="match status" value="1"/>
</dbReference>
<dbReference type="GO" id="GO:0003697">
    <property type="term" value="F:single-stranded DNA binding"/>
    <property type="evidence" value="ECO:0007669"/>
    <property type="project" value="TreeGrafter"/>
</dbReference>
<accession>L5L217</accession>
<dbReference type="PANTHER" id="PTHR35668">
    <property type="entry name" value="PROTEIN SHORTAGE IN CHIASMATA 1 ORTHOLOG"/>
    <property type="match status" value="1"/>
</dbReference>
<sequence length="1270" mass="145933">MATQINYEFEEVVPSSNPNSQNEFEEATLHTPKDYSEVFTPISCSEKWPLLQATNQELFIDEEIIFTCKSQLPTLHALLNRLKLYLVKDPLSDFKEQVFTEAIFLSERFPFQGDFKGLAKEDFYMDEEKFYKEKLEDTADLNDILFLPSTLSGNEFLIPTGLKQVDIPSLSELKELLNIMPEIINYEDENEKLFKRDLTTKHGIDIEDIKCSPTEILAIQSKYEPEHSKPEHSEPVPRTEEPNSQYSVTDLKKILSIEEESLVITPVSPEWWKQAGLNLIETDTLEHLTTYHDLSSDDTKMEIFLPTKVLQLESWLDHTSISSPIELINEESISDNLSLPQKSPSPIKEVPDLCFSDEYISLRSPKQQEKTKIDQELVYRIIQNEENNDYLQLDCTVLSTESSPSSKIGKASYKHGKKRESNLDLLNDFMMLRNKQTCTSKTEVTDIDEKDEYQDEEEHSSTLPEESPIVCTNKTLEKINQEKGIDNVIEIQASDSQCKAYCILEAAATPILKKLACFCTLPVANWKFATVVFDQTRFLLKEQEKVISDALHQDTNDERETTFKHAALLHLLVSIRDVLLTCSLDTALGYLSNAKDVYKSILGSYLDDIWRQLEIVQFIRKKKPETNYKIQELQCQILNWMQSKQQIKVLIIIRMDSDDEKHLLIEILSKMEGSTLLDSFGGFLLEIQIPYVFFASEGLLNTPQILQLLESKYNITLVERCCSESLKLFGGTEYYVLMTIDEHTAIILQDLKELNCEKSSDNIIMRLMALSFQYSYCWIILYTKNTLNSEYHLTEKTLYHLALIYAALVSSGLKSEELDVKLIMSPGVEETALIIRQIADHNLMTSKRDPREWLDKSWLEVSPSKEETYLLDFPCINPLVAQLMLNKGPSLHWILLATLHELQELLPEVPEKVLKHFCGTTSLFKINSSSITKSPQISSPRENRNRISNFSSQSSASDSSQSVIQENNEYYQYSDLRETVQEDTNTTSNYNSSLMELREMPSISPPMTSYSQTRYWRDSSCNPNKVQNNPFLVNTESRNSAGNSFLNQNDSQSDVFSLGLTQMNCETRISSTDTQKRIASNFINYQKKGTYEARRPINKEVSAPIFSLEGSQSPLHRNFKKNVWEQQKHPFNLQYGAEQTTCDKWYSQKDNLFTNQQKCLSDESEGFMCESSNAGTKKSFWKELPSVPSLDFFHASDSNVNQKEYNSLCFYQRTGKCLGQKRQSESSSTSGDKKSLTDFMCSQLPQCKKRRLVYEKVPGRVDGQTRLKFF</sequence>
<dbReference type="AlphaFoldDB" id="L5L217"/>
<protein>
    <recommendedName>
        <fullName evidence="4">Protein shortage in chiasmata 1 ortholog</fullName>
    </recommendedName>
</protein>
<keyword evidence="3" id="KW-1185">Reference proteome</keyword>
<dbReference type="EMBL" id="KB030402">
    <property type="protein sequence ID" value="ELK17682.1"/>
    <property type="molecule type" value="Genomic_DNA"/>
</dbReference>
<evidence type="ECO:0008006" key="4">
    <source>
        <dbReference type="Google" id="ProtNLM"/>
    </source>
</evidence>
<proteinExistence type="predicted"/>
<dbReference type="FunCoup" id="L5L217">
    <property type="interactions" value="27"/>
</dbReference>
<evidence type="ECO:0000313" key="2">
    <source>
        <dbReference type="EMBL" id="ELK17682.1"/>
    </source>
</evidence>
<feature type="region of interest" description="Disordered" evidence="1">
    <location>
        <begin position="224"/>
        <end position="245"/>
    </location>
</feature>
<feature type="compositionally biased region" description="Basic and acidic residues" evidence="1">
    <location>
        <begin position="224"/>
        <end position="241"/>
    </location>
</feature>
<dbReference type="eggNOG" id="ENOG502QVCW">
    <property type="taxonomic scope" value="Eukaryota"/>
</dbReference>
<dbReference type="Proteomes" id="UP000010552">
    <property type="component" value="Unassembled WGS sequence"/>
</dbReference>
<dbReference type="STRING" id="9402.L5L217"/>
<feature type="region of interest" description="Disordered" evidence="1">
    <location>
        <begin position="932"/>
        <end position="962"/>
    </location>
</feature>
<organism evidence="2 3">
    <name type="scientific">Pteropus alecto</name>
    <name type="common">Black flying fox</name>
    <dbReference type="NCBI Taxonomy" id="9402"/>
    <lineage>
        <taxon>Eukaryota</taxon>
        <taxon>Metazoa</taxon>
        <taxon>Chordata</taxon>
        <taxon>Craniata</taxon>
        <taxon>Vertebrata</taxon>
        <taxon>Euteleostomi</taxon>
        <taxon>Mammalia</taxon>
        <taxon>Eutheria</taxon>
        <taxon>Laurasiatheria</taxon>
        <taxon>Chiroptera</taxon>
        <taxon>Yinpterochiroptera</taxon>
        <taxon>Pteropodoidea</taxon>
        <taxon>Pteropodidae</taxon>
        <taxon>Pteropodinae</taxon>
        <taxon>Pteropus</taxon>
    </lineage>
</organism>
<dbReference type="InterPro" id="IPR039991">
    <property type="entry name" value="SHOC1"/>
</dbReference>
<feature type="compositionally biased region" description="Low complexity" evidence="1">
    <location>
        <begin position="948"/>
        <end position="962"/>
    </location>
</feature>
<dbReference type="GO" id="GO:0000712">
    <property type="term" value="P:resolution of meiotic recombination intermediates"/>
    <property type="evidence" value="ECO:0007669"/>
    <property type="project" value="InterPro"/>
</dbReference>
<evidence type="ECO:0000313" key="3">
    <source>
        <dbReference type="Proteomes" id="UP000010552"/>
    </source>
</evidence>
<name>L5L217_PTEAL</name>
<dbReference type="GO" id="GO:0000794">
    <property type="term" value="C:condensed nuclear chromosome"/>
    <property type="evidence" value="ECO:0007669"/>
    <property type="project" value="InterPro"/>
</dbReference>
<dbReference type="InParanoid" id="L5L217"/>
<dbReference type="GO" id="GO:0016887">
    <property type="term" value="F:ATP hydrolysis activity"/>
    <property type="evidence" value="ECO:0007669"/>
    <property type="project" value="InterPro"/>
</dbReference>
<dbReference type="Pfam" id="PF17825">
    <property type="entry name" value="DUF5587"/>
    <property type="match status" value="2"/>
</dbReference>
<evidence type="ECO:0000256" key="1">
    <source>
        <dbReference type="SAM" id="MobiDB-lite"/>
    </source>
</evidence>
<reference evidence="3" key="1">
    <citation type="journal article" date="2013" name="Science">
        <title>Comparative analysis of bat genomes provides insight into the evolution of flight and immunity.</title>
        <authorList>
            <person name="Zhang G."/>
            <person name="Cowled C."/>
            <person name="Shi Z."/>
            <person name="Huang Z."/>
            <person name="Bishop-Lilly K.A."/>
            <person name="Fang X."/>
            <person name="Wynne J.W."/>
            <person name="Xiong Z."/>
            <person name="Baker M.L."/>
            <person name="Zhao W."/>
            <person name="Tachedjian M."/>
            <person name="Zhu Y."/>
            <person name="Zhou P."/>
            <person name="Jiang X."/>
            <person name="Ng J."/>
            <person name="Yang L."/>
            <person name="Wu L."/>
            <person name="Xiao J."/>
            <person name="Feng Y."/>
            <person name="Chen Y."/>
            <person name="Sun X."/>
            <person name="Zhang Y."/>
            <person name="Marsh G.A."/>
            <person name="Crameri G."/>
            <person name="Broder C.C."/>
            <person name="Frey K.G."/>
            <person name="Wang L.F."/>
            <person name="Wang J."/>
        </authorList>
    </citation>
    <scope>NUCLEOTIDE SEQUENCE [LARGE SCALE GENOMIC DNA]</scope>
</reference>
<feature type="compositionally biased region" description="Acidic residues" evidence="1">
    <location>
        <begin position="445"/>
        <end position="458"/>
    </location>
</feature>
<feature type="region of interest" description="Disordered" evidence="1">
    <location>
        <begin position="440"/>
        <end position="465"/>
    </location>
</feature>